<reference evidence="2" key="1">
    <citation type="submission" date="2023-03" db="EMBL/GenBank/DDBJ databases">
        <title>Actinoallomurus iriomotensis NBRC 103681.</title>
        <authorList>
            <person name="Ichikawa N."/>
            <person name="Sato H."/>
            <person name="Tonouchi N."/>
        </authorList>
    </citation>
    <scope>NUCLEOTIDE SEQUENCE</scope>
    <source>
        <strain evidence="2">NBRC 103681</strain>
    </source>
</reference>
<dbReference type="AlphaFoldDB" id="A0A9W6RRI6"/>
<name>A0A9W6RRI6_9ACTN</name>
<evidence type="ECO:0000313" key="2">
    <source>
        <dbReference type="EMBL" id="GLY78797.1"/>
    </source>
</evidence>
<organism evidence="2 3">
    <name type="scientific">Actinoallomurus iriomotensis</name>
    <dbReference type="NCBI Taxonomy" id="478107"/>
    <lineage>
        <taxon>Bacteria</taxon>
        <taxon>Bacillati</taxon>
        <taxon>Actinomycetota</taxon>
        <taxon>Actinomycetes</taxon>
        <taxon>Streptosporangiales</taxon>
        <taxon>Thermomonosporaceae</taxon>
        <taxon>Actinoallomurus</taxon>
    </lineage>
</organism>
<dbReference type="Proteomes" id="UP001165135">
    <property type="component" value="Unassembled WGS sequence"/>
</dbReference>
<comment type="caution">
    <text evidence="2">The sequence shown here is derived from an EMBL/GenBank/DDBJ whole genome shotgun (WGS) entry which is preliminary data.</text>
</comment>
<evidence type="ECO:0000256" key="1">
    <source>
        <dbReference type="SAM" id="SignalP"/>
    </source>
</evidence>
<proteinExistence type="predicted"/>
<accession>A0A9W6RRI6</accession>
<keyword evidence="1" id="KW-0732">Signal</keyword>
<feature type="signal peptide" evidence="1">
    <location>
        <begin position="1"/>
        <end position="29"/>
    </location>
</feature>
<sequence length="88" mass="9606">MSIWKHVTLTAAGLVFAGGTALLGGPAGAATRAEAAAVTPVTSGEQAPTLRPPRCRTYVRGRYERRRVRGRVRRVWVAGHWLPRGCRR</sequence>
<gene>
    <name evidence="2" type="ORF">Airi01_070640</name>
</gene>
<evidence type="ECO:0000313" key="3">
    <source>
        <dbReference type="Proteomes" id="UP001165135"/>
    </source>
</evidence>
<dbReference type="EMBL" id="BSTJ01000009">
    <property type="protein sequence ID" value="GLY78797.1"/>
    <property type="molecule type" value="Genomic_DNA"/>
</dbReference>
<feature type="chain" id="PRO_5040795490" evidence="1">
    <location>
        <begin position="30"/>
        <end position="88"/>
    </location>
</feature>
<protein>
    <submittedName>
        <fullName evidence="2">Uncharacterized protein</fullName>
    </submittedName>
</protein>